<dbReference type="AlphaFoldDB" id="A0A318SC14"/>
<reference evidence="2 3" key="1">
    <citation type="submission" date="2018-06" db="EMBL/GenBank/DDBJ databases">
        <title>Genomic Encyclopedia of Type Strains, Phase IV (KMG-IV): sequencing the most valuable type-strain genomes for metagenomic binning, comparative biology and taxonomic classification.</title>
        <authorList>
            <person name="Goeker M."/>
        </authorList>
    </citation>
    <scope>NUCLEOTIDE SEQUENCE [LARGE SCALE GENOMIC DNA]</scope>
    <source>
        <strain evidence="2 3">DSM 18048</strain>
    </source>
</reference>
<organism evidence="2 3">
    <name type="scientific">Deinococcus yavapaiensis KR-236</name>
    <dbReference type="NCBI Taxonomy" id="694435"/>
    <lineage>
        <taxon>Bacteria</taxon>
        <taxon>Thermotogati</taxon>
        <taxon>Deinococcota</taxon>
        <taxon>Deinococci</taxon>
        <taxon>Deinococcales</taxon>
        <taxon>Deinococcaceae</taxon>
        <taxon>Deinococcus</taxon>
    </lineage>
</organism>
<evidence type="ECO:0000313" key="2">
    <source>
        <dbReference type="EMBL" id="PYE55924.1"/>
    </source>
</evidence>
<evidence type="ECO:0000259" key="1">
    <source>
        <dbReference type="Pfam" id="PF12867"/>
    </source>
</evidence>
<dbReference type="Gene3D" id="1.20.120.450">
    <property type="entry name" value="dinb family like domain"/>
    <property type="match status" value="1"/>
</dbReference>
<dbReference type="SUPFAM" id="SSF109854">
    <property type="entry name" value="DinB/YfiT-like putative metalloenzymes"/>
    <property type="match status" value="1"/>
</dbReference>
<proteinExistence type="predicted"/>
<keyword evidence="3" id="KW-1185">Reference proteome</keyword>
<comment type="caution">
    <text evidence="2">The sequence shown here is derived from an EMBL/GenBank/DDBJ whole genome shotgun (WGS) entry which is preliminary data.</text>
</comment>
<sequence>MTTETTTYGIKDVLLEQFKTEATAFVKALDGIDDEVFETAPSGGGHSPAWHALHIAEWTRLLLSDLAGEPAGGTFGFLGWEDQAWVKKLTGPTEATEQDGKPIVMYVLNRTFSQIGVALSALASDRFTPDAKLRTPIGERPLIASVTGTVRHIAYHRGQVKIGQVHG</sequence>
<evidence type="ECO:0000313" key="3">
    <source>
        <dbReference type="Proteomes" id="UP000248326"/>
    </source>
</evidence>
<dbReference type="Pfam" id="PF12867">
    <property type="entry name" value="DinB_2"/>
    <property type="match status" value="1"/>
</dbReference>
<gene>
    <name evidence="2" type="ORF">DES52_102291</name>
</gene>
<accession>A0A318SC14</accession>
<dbReference type="Proteomes" id="UP000248326">
    <property type="component" value="Unassembled WGS sequence"/>
</dbReference>
<dbReference type="EMBL" id="QJSX01000002">
    <property type="protein sequence ID" value="PYE55924.1"/>
    <property type="molecule type" value="Genomic_DNA"/>
</dbReference>
<name>A0A318SC14_9DEIO</name>
<dbReference type="InterPro" id="IPR024775">
    <property type="entry name" value="DinB-like"/>
</dbReference>
<dbReference type="RefSeq" id="WP_110885452.1">
    <property type="nucleotide sequence ID" value="NZ_QJSX01000002.1"/>
</dbReference>
<feature type="domain" description="DinB-like" evidence="1">
    <location>
        <begin position="17"/>
        <end position="159"/>
    </location>
</feature>
<dbReference type="OrthoDB" id="68440at2"/>
<protein>
    <submittedName>
        <fullName evidence="2">DinB family protein</fullName>
    </submittedName>
</protein>
<dbReference type="InterPro" id="IPR034660">
    <property type="entry name" value="DinB/YfiT-like"/>
</dbReference>